<protein>
    <submittedName>
        <fullName evidence="2">Uncharacterized protein</fullName>
    </submittedName>
</protein>
<name>A0A226D8N6_FOLCA</name>
<gene>
    <name evidence="2" type="ORF">Fcan01_23919</name>
</gene>
<dbReference type="EMBL" id="LNIX01000030">
    <property type="protein sequence ID" value="OXA41248.1"/>
    <property type="molecule type" value="Genomic_DNA"/>
</dbReference>
<feature type="signal peptide" evidence="1">
    <location>
        <begin position="1"/>
        <end position="24"/>
    </location>
</feature>
<reference evidence="2 3" key="1">
    <citation type="submission" date="2015-12" db="EMBL/GenBank/DDBJ databases">
        <title>The genome of Folsomia candida.</title>
        <authorList>
            <person name="Faddeeva A."/>
            <person name="Derks M.F."/>
            <person name="Anvar Y."/>
            <person name="Smit S."/>
            <person name="Van Straalen N."/>
            <person name="Roelofs D."/>
        </authorList>
    </citation>
    <scope>NUCLEOTIDE SEQUENCE [LARGE SCALE GENOMIC DNA]</scope>
    <source>
        <strain evidence="2 3">VU population</strain>
        <tissue evidence="2">Whole body</tissue>
    </source>
</reference>
<organism evidence="2 3">
    <name type="scientific">Folsomia candida</name>
    <name type="common">Springtail</name>
    <dbReference type="NCBI Taxonomy" id="158441"/>
    <lineage>
        <taxon>Eukaryota</taxon>
        <taxon>Metazoa</taxon>
        <taxon>Ecdysozoa</taxon>
        <taxon>Arthropoda</taxon>
        <taxon>Hexapoda</taxon>
        <taxon>Collembola</taxon>
        <taxon>Entomobryomorpha</taxon>
        <taxon>Isotomoidea</taxon>
        <taxon>Isotomidae</taxon>
        <taxon>Proisotominae</taxon>
        <taxon>Folsomia</taxon>
    </lineage>
</organism>
<keyword evidence="1" id="KW-0732">Signal</keyword>
<dbReference type="AlphaFoldDB" id="A0A226D8N6"/>
<proteinExistence type="predicted"/>
<evidence type="ECO:0000313" key="2">
    <source>
        <dbReference type="EMBL" id="OXA41248.1"/>
    </source>
</evidence>
<comment type="caution">
    <text evidence="2">The sequence shown here is derived from an EMBL/GenBank/DDBJ whole genome shotgun (WGS) entry which is preliminary data.</text>
</comment>
<evidence type="ECO:0000313" key="3">
    <source>
        <dbReference type="Proteomes" id="UP000198287"/>
    </source>
</evidence>
<accession>A0A226D8N6</accession>
<sequence>MTFINLIKLSLLLLQLYAPDGILAYRNHGESCRPENPSYNFNPNPCKDWLGLTCRGGTCQCSLTNSTYSQTPHTCVTTLGSQCNDVTQCETGYCGRRRRCDCLPGQRLSPDGRSCLKGFGHRKTDRWRPCHGDHIEMTTVFE</sequence>
<dbReference type="Proteomes" id="UP000198287">
    <property type="component" value="Unassembled WGS sequence"/>
</dbReference>
<keyword evidence="3" id="KW-1185">Reference proteome</keyword>
<feature type="chain" id="PRO_5012195083" evidence="1">
    <location>
        <begin position="25"/>
        <end position="142"/>
    </location>
</feature>
<evidence type="ECO:0000256" key="1">
    <source>
        <dbReference type="SAM" id="SignalP"/>
    </source>
</evidence>